<dbReference type="CDD" id="cd06848">
    <property type="entry name" value="GCS_H"/>
    <property type="match status" value="1"/>
</dbReference>
<dbReference type="NCBIfam" id="TIGR00527">
    <property type="entry name" value="gcvH"/>
    <property type="match status" value="1"/>
</dbReference>
<dbReference type="InterPro" id="IPR011053">
    <property type="entry name" value="Single_hybrid_motif"/>
</dbReference>
<dbReference type="InterPro" id="IPR033753">
    <property type="entry name" value="GCV_H/Fam206"/>
</dbReference>
<dbReference type="OrthoDB" id="10264154at2759"/>
<dbReference type="GO" id="GO:0005960">
    <property type="term" value="C:glycine cleavage complex"/>
    <property type="evidence" value="ECO:0007669"/>
    <property type="project" value="UniProtKB-UniRule"/>
</dbReference>
<name>A0A5J5FC09_9PEZI</name>
<dbReference type="PANTHER" id="PTHR11715">
    <property type="entry name" value="GLYCINE CLEAVAGE SYSTEM H PROTEIN"/>
    <property type="match status" value="1"/>
</dbReference>
<dbReference type="SUPFAM" id="SSF51230">
    <property type="entry name" value="Single hybrid motif"/>
    <property type="match status" value="1"/>
</dbReference>
<dbReference type="InterPro" id="IPR000089">
    <property type="entry name" value="Biotin_lipoyl"/>
</dbReference>
<keyword evidence="4" id="KW-0496">Mitochondrion</keyword>
<comment type="similarity">
    <text evidence="1 4">Belongs to the GcvH family.</text>
</comment>
<dbReference type="Proteomes" id="UP000326924">
    <property type="component" value="Unassembled WGS sequence"/>
</dbReference>
<dbReference type="GO" id="GO:0009249">
    <property type="term" value="P:protein lipoylation"/>
    <property type="evidence" value="ECO:0007669"/>
    <property type="project" value="TreeGrafter"/>
</dbReference>
<keyword evidence="2 3" id="KW-0450">Lipoyl</keyword>
<dbReference type="HAMAP" id="MF_00272">
    <property type="entry name" value="GcvH"/>
    <property type="match status" value="1"/>
</dbReference>
<evidence type="ECO:0000313" key="7">
    <source>
        <dbReference type="Proteomes" id="UP000326924"/>
    </source>
</evidence>
<keyword evidence="4" id="KW-0809">Transit peptide</keyword>
<keyword evidence="7" id="KW-1185">Reference proteome</keyword>
<evidence type="ECO:0000259" key="5">
    <source>
        <dbReference type="PROSITE" id="PS50968"/>
    </source>
</evidence>
<feature type="domain" description="Lipoyl-binding" evidence="5">
    <location>
        <begin position="57"/>
        <end position="139"/>
    </location>
</feature>
<dbReference type="GO" id="GO:0019464">
    <property type="term" value="P:glycine decarboxylation via glycine cleavage system"/>
    <property type="evidence" value="ECO:0007669"/>
    <property type="project" value="UniProtKB-UniRule"/>
</dbReference>
<comment type="function">
    <text evidence="4">The H protein shuttles the methylamine group of glycine from the P protein to the T protein.</text>
</comment>
<dbReference type="Pfam" id="PF01597">
    <property type="entry name" value="GCV_H"/>
    <property type="match status" value="1"/>
</dbReference>
<accession>A0A5J5FC09</accession>
<dbReference type="PROSITE" id="PS50968">
    <property type="entry name" value="BIOTINYL_LIPOYL"/>
    <property type="match status" value="1"/>
</dbReference>
<evidence type="ECO:0000256" key="3">
    <source>
        <dbReference type="PIRSR" id="PIRSR617453-50"/>
    </source>
</evidence>
<comment type="cofactor">
    <cofactor evidence="4">
        <name>(R)-lipoate</name>
        <dbReference type="ChEBI" id="CHEBI:83088"/>
    </cofactor>
    <text evidence="4">Binds 1 lipoyl cofactor covalently.</text>
</comment>
<dbReference type="EMBL" id="VXIS01000002">
    <property type="protein sequence ID" value="KAA8914885.1"/>
    <property type="molecule type" value="Genomic_DNA"/>
</dbReference>
<evidence type="ECO:0000256" key="1">
    <source>
        <dbReference type="ARBA" id="ARBA00009249"/>
    </source>
</evidence>
<evidence type="ECO:0000313" key="6">
    <source>
        <dbReference type="EMBL" id="KAA8914885.1"/>
    </source>
</evidence>
<reference evidence="6 7" key="1">
    <citation type="submission" date="2019-09" db="EMBL/GenBank/DDBJ databases">
        <title>Draft genome of the ectomycorrhizal ascomycete Sphaerosporella brunnea.</title>
        <authorList>
            <consortium name="DOE Joint Genome Institute"/>
            <person name="Benucci G.M."/>
            <person name="Marozzi G."/>
            <person name="Antonielli L."/>
            <person name="Sanchez S."/>
            <person name="Marco P."/>
            <person name="Wang X."/>
            <person name="Falini L.B."/>
            <person name="Barry K."/>
            <person name="Haridas S."/>
            <person name="Lipzen A."/>
            <person name="Labutti K."/>
            <person name="Grigoriev I.V."/>
            <person name="Murat C."/>
            <person name="Martin F."/>
            <person name="Albertini E."/>
            <person name="Donnini D."/>
            <person name="Bonito G."/>
        </authorList>
    </citation>
    <scope>NUCLEOTIDE SEQUENCE [LARGE SCALE GENOMIC DNA]</scope>
    <source>
        <strain evidence="6 7">Sb_GMNB300</strain>
    </source>
</reference>
<dbReference type="InterPro" id="IPR002930">
    <property type="entry name" value="GCV_H"/>
</dbReference>
<comment type="caution">
    <text evidence="6">The sequence shown here is derived from an EMBL/GenBank/DDBJ whole genome shotgun (WGS) entry which is preliminary data.</text>
</comment>
<proteinExistence type="inferred from homology"/>
<organism evidence="6 7">
    <name type="scientific">Sphaerosporella brunnea</name>
    <dbReference type="NCBI Taxonomy" id="1250544"/>
    <lineage>
        <taxon>Eukaryota</taxon>
        <taxon>Fungi</taxon>
        <taxon>Dikarya</taxon>
        <taxon>Ascomycota</taxon>
        <taxon>Pezizomycotina</taxon>
        <taxon>Pezizomycetes</taxon>
        <taxon>Pezizales</taxon>
        <taxon>Pyronemataceae</taxon>
        <taxon>Sphaerosporella</taxon>
    </lineage>
</organism>
<dbReference type="InParanoid" id="A0A5J5FC09"/>
<dbReference type="FunCoup" id="A0A5J5FC09">
    <property type="interactions" value="921"/>
</dbReference>
<gene>
    <name evidence="6" type="ORF">FN846DRAFT_901728</name>
</gene>
<sequence>MFARTVLRASRFAAAPRVAPRFIARGFAASTRVNEVIKKYTKAHEWISLDTADGSNTATIGITAYAAASLGDVVYVELPSVAAEAVAGETFGAVESVKSASDILSPVNGEVVEVNEALNEKPSLINASPEENGWVAKVKIAGPEVLEAEGLLEEENYKAFIEKA</sequence>
<comment type="subunit">
    <text evidence="4">The glycine cleavage system is composed of four proteins: P, T, L and H.</text>
</comment>
<evidence type="ECO:0000256" key="2">
    <source>
        <dbReference type="ARBA" id="ARBA00022823"/>
    </source>
</evidence>
<dbReference type="Gene3D" id="2.40.50.100">
    <property type="match status" value="1"/>
</dbReference>
<dbReference type="NCBIfam" id="NF002270">
    <property type="entry name" value="PRK01202.1"/>
    <property type="match status" value="1"/>
</dbReference>
<dbReference type="AlphaFoldDB" id="A0A5J5FC09"/>
<dbReference type="InterPro" id="IPR017453">
    <property type="entry name" value="GCV_H_sub"/>
</dbReference>
<dbReference type="PANTHER" id="PTHR11715:SF3">
    <property type="entry name" value="GLYCINE CLEAVAGE SYSTEM H PROTEIN-RELATED"/>
    <property type="match status" value="1"/>
</dbReference>
<protein>
    <recommendedName>
        <fullName evidence="4">Glycine cleavage system H protein</fullName>
    </recommendedName>
</protein>
<dbReference type="GO" id="GO:0005739">
    <property type="term" value="C:mitochondrion"/>
    <property type="evidence" value="ECO:0007669"/>
    <property type="project" value="UniProtKB-SubCell"/>
</dbReference>
<feature type="modified residue" description="N6-lipoyllysine" evidence="3">
    <location>
        <position position="98"/>
    </location>
</feature>
<evidence type="ECO:0000256" key="4">
    <source>
        <dbReference type="RuleBase" id="RU364055"/>
    </source>
</evidence>
<comment type="subcellular location">
    <subcellularLocation>
        <location evidence="4">Mitochondrion</location>
    </subcellularLocation>
</comment>